<sequence length="155" mass="16810">MGVADLYNGQLTGLSTLHRDGTCTLDRVADWLFLYANVAVENLGVSGGALHRPRVSSGMVSVVVEVDATVSSVALYFVARADVYSLQADMDQFIISEFGKIDVRIDGLGPLDYLVSPLAEAVANLVRDDVSELLETKVKQAIQDALNETPWSMFE</sequence>
<organism evidence="1 2">
    <name type="scientific">Penaeus vannamei</name>
    <name type="common">Whiteleg shrimp</name>
    <name type="synonym">Litopenaeus vannamei</name>
    <dbReference type="NCBI Taxonomy" id="6689"/>
    <lineage>
        <taxon>Eukaryota</taxon>
        <taxon>Metazoa</taxon>
        <taxon>Ecdysozoa</taxon>
        <taxon>Arthropoda</taxon>
        <taxon>Crustacea</taxon>
        <taxon>Multicrustacea</taxon>
        <taxon>Malacostraca</taxon>
        <taxon>Eumalacostraca</taxon>
        <taxon>Eucarida</taxon>
        <taxon>Decapoda</taxon>
        <taxon>Dendrobranchiata</taxon>
        <taxon>Penaeoidea</taxon>
        <taxon>Penaeidae</taxon>
        <taxon>Penaeus</taxon>
    </lineage>
</organism>
<evidence type="ECO:0000313" key="2">
    <source>
        <dbReference type="Proteomes" id="UP000283509"/>
    </source>
</evidence>
<dbReference type="AlphaFoldDB" id="A0A423TRI6"/>
<dbReference type="OrthoDB" id="6380971at2759"/>
<dbReference type="InterPro" id="IPR038602">
    <property type="entry name" value="Mite_allergen_7_sf"/>
</dbReference>
<comment type="caution">
    <text evidence="1">The sequence shown here is derived from an EMBL/GenBank/DDBJ whole genome shotgun (WGS) entry which is preliminary data.</text>
</comment>
<gene>
    <name evidence="1" type="ORF">C7M84_002224</name>
</gene>
<proteinExistence type="predicted"/>
<protein>
    <submittedName>
        <fullName evidence="1">Uncharacterized protein</fullName>
    </submittedName>
</protein>
<reference evidence="1 2" key="2">
    <citation type="submission" date="2019-01" db="EMBL/GenBank/DDBJ databases">
        <title>The decoding of complex shrimp genome reveals the adaptation for benthos swimmer, frequently molting mechanism and breeding impact on genome.</title>
        <authorList>
            <person name="Sun Y."/>
            <person name="Gao Y."/>
            <person name="Yu Y."/>
        </authorList>
    </citation>
    <scope>NUCLEOTIDE SEQUENCE [LARGE SCALE GENOMIC DNA]</scope>
    <source>
        <tissue evidence="1">Muscle</tissue>
    </source>
</reference>
<dbReference type="STRING" id="6689.A0A423TRI6"/>
<keyword evidence="2" id="KW-1185">Reference proteome</keyword>
<dbReference type="Proteomes" id="UP000283509">
    <property type="component" value="Unassembled WGS sequence"/>
</dbReference>
<reference evidence="1 2" key="1">
    <citation type="submission" date="2018-04" db="EMBL/GenBank/DDBJ databases">
        <authorList>
            <person name="Zhang X."/>
            <person name="Yuan J."/>
            <person name="Li F."/>
            <person name="Xiang J."/>
        </authorList>
    </citation>
    <scope>NUCLEOTIDE SEQUENCE [LARGE SCALE GENOMIC DNA]</scope>
    <source>
        <tissue evidence="1">Muscle</tissue>
    </source>
</reference>
<dbReference type="EMBL" id="QCYY01001295">
    <property type="protein sequence ID" value="ROT79066.1"/>
    <property type="molecule type" value="Genomic_DNA"/>
</dbReference>
<accession>A0A423TRI6</accession>
<name>A0A423TRI6_PENVA</name>
<dbReference type="InterPro" id="IPR020234">
    <property type="entry name" value="Mite_allergen_group-7"/>
</dbReference>
<dbReference type="Pfam" id="PF16984">
    <property type="entry name" value="Grp7_allergen"/>
    <property type="match status" value="1"/>
</dbReference>
<dbReference type="Gene3D" id="3.15.10.50">
    <property type="match status" value="1"/>
</dbReference>
<evidence type="ECO:0000313" key="1">
    <source>
        <dbReference type="EMBL" id="ROT79066.1"/>
    </source>
</evidence>